<feature type="transmembrane region" description="Helical" evidence="7">
    <location>
        <begin position="45"/>
        <end position="69"/>
    </location>
</feature>
<dbReference type="RefSeq" id="WP_406787166.1">
    <property type="nucleotide sequence ID" value="NZ_JBJIAA010000006.1"/>
</dbReference>
<name>A0ABW8TDL2_9CLOT</name>
<evidence type="ECO:0000256" key="3">
    <source>
        <dbReference type="ARBA" id="ARBA00022692"/>
    </source>
</evidence>
<feature type="transmembrane region" description="Helical" evidence="7">
    <location>
        <begin position="172"/>
        <end position="205"/>
    </location>
</feature>
<evidence type="ECO:0000256" key="4">
    <source>
        <dbReference type="ARBA" id="ARBA00022989"/>
    </source>
</evidence>
<dbReference type="Proteomes" id="UP001623592">
    <property type="component" value="Unassembled WGS sequence"/>
</dbReference>
<dbReference type="Pfam" id="PF00950">
    <property type="entry name" value="ABC-3"/>
    <property type="match status" value="1"/>
</dbReference>
<sequence>MIEIFHLSFIQNAFLAAVMISVLCPLIGVFLVLKRQSMVGDTLSHASFAGVAIGLLTNINPLITAFIFTSLCAILLEALKDFFKGYSDLILPIVLTLSVGIAITLTSSGKASGNIDAFLFGSLLTVEKIDLYLILIISIISFALIFFLYNQILYTVFDENGAKLSGVNTKLLNYVFALLVGSAIAISIRIIGILVVSSLIAVPVATAMQLKKGFKTTLVMSILFSFIDIMVGLISSYYLNCAPGGTIALASVFTLILVLILKKASD</sequence>
<evidence type="ECO:0000313" key="9">
    <source>
        <dbReference type="Proteomes" id="UP001623592"/>
    </source>
</evidence>
<keyword evidence="5 7" id="KW-0472">Membrane</keyword>
<proteinExistence type="inferred from homology"/>
<protein>
    <submittedName>
        <fullName evidence="8">Metal ABC transporter permease</fullName>
    </submittedName>
</protein>
<evidence type="ECO:0000256" key="2">
    <source>
        <dbReference type="ARBA" id="ARBA00008034"/>
    </source>
</evidence>
<dbReference type="EMBL" id="JBJIAA010000006">
    <property type="protein sequence ID" value="MFL0250497.1"/>
    <property type="molecule type" value="Genomic_DNA"/>
</dbReference>
<dbReference type="PANTHER" id="PTHR30477">
    <property type="entry name" value="ABC-TRANSPORTER METAL-BINDING PROTEIN"/>
    <property type="match status" value="1"/>
</dbReference>
<dbReference type="InterPro" id="IPR001626">
    <property type="entry name" value="ABC_TroCD"/>
</dbReference>
<evidence type="ECO:0000313" key="8">
    <source>
        <dbReference type="EMBL" id="MFL0250497.1"/>
    </source>
</evidence>
<organism evidence="8 9">
    <name type="scientific">Clostridium neuense</name>
    <dbReference type="NCBI Taxonomy" id="1728934"/>
    <lineage>
        <taxon>Bacteria</taxon>
        <taxon>Bacillati</taxon>
        <taxon>Bacillota</taxon>
        <taxon>Clostridia</taxon>
        <taxon>Eubacteriales</taxon>
        <taxon>Clostridiaceae</taxon>
        <taxon>Clostridium</taxon>
    </lineage>
</organism>
<evidence type="ECO:0000256" key="6">
    <source>
        <dbReference type="RuleBase" id="RU003943"/>
    </source>
</evidence>
<evidence type="ECO:0000256" key="7">
    <source>
        <dbReference type="SAM" id="Phobius"/>
    </source>
</evidence>
<reference evidence="8 9" key="1">
    <citation type="submission" date="2024-11" db="EMBL/GenBank/DDBJ databases">
        <authorList>
            <person name="Heng Y.C."/>
            <person name="Lim A.C.H."/>
            <person name="Lee J.K.Y."/>
            <person name="Kittelmann S."/>
        </authorList>
    </citation>
    <scope>NUCLEOTIDE SEQUENCE [LARGE SCALE GENOMIC DNA]</scope>
    <source>
        <strain evidence="8 9">WILCCON 0114</strain>
    </source>
</reference>
<feature type="transmembrane region" description="Helical" evidence="7">
    <location>
        <begin position="12"/>
        <end position="33"/>
    </location>
</feature>
<dbReference type="SUPFAM" id="SSF81345">
    <property type="entry name" value="ABC transporter involved in vitamin B12 uptake, BtuC"/>
    <property type="match status" value="1"/>
</dbReference>
<gene>
    <name evidence="8" type="ORF">ACJDT4_08695</name>
</gene>
<keyword evidence="3 6" id="KW-0812">Transmembrane</keyword>
<dbReference type="Gene3D" id="1.10.3470.10">
    <property type="entry name" value="ABC transporter involved in vitamin B12 uptake, BtuC"/>
    <property type="match status" value="1"/>
</dbReference>
<dbReference type="InterPro" id="IPR037294">
    <property type="entry name" value="ABC_BtuC-like"/>
</dbReference>
<keyword evidence="4 7" id="KW-1133">Transmembrane helix</keyword>
<evidence type="ECO:0000256" key="1">
    <source>
        <dbReference type="ARBA" id="ARBA00004141"/>
    </source>
</evidence>
<keyword evidence="6" id="KW-0813">Transport</keyword>
<comment type="caution">
    <text evidence="8">The sequence shown here is derived from an EMBL/GenBank/DDBJ whole genome shotgun (WGS) entry which is preliminary data.</text>
</comment>
<dbReference type="PANTHER" id="PTHR30477:SF0">
    <property type="entry name" value="METAL TRANSPORT SYSTEM MEMBRANE PROTEIN TM_0125-RELATED"/>
    <property type="match status" value="1"/>
</dbReference>
<feature type="transmembrane region" description="Helical" evidence="7">
    <location>
        <begin position="217"/>
        <end position="238"/>
    </location>
</feature>
<feature type="transmembrane region" description="Helical" evidence="7">
    <location>
        <begin position="129"/>
        <end position="152"/>
    </location>
</feature>
<feature type="transmembrane region" description="Helical" evidence="7">
    <location>
        <begin position="89"/>
        <end position="108"/>
    </location>
</feature>
<feature type="transmembrane region" description="Helical" evidence="7">
    <location>
        <begin position="244"/>
        <end position="261"/>
    </location>
</feature>
<accession>A0ABW8TDL2</accession>
<evidence type="ECO:0000256" key="5">
    <source>
        <dbReference type="ARBA" id="ARBA00023136"/>
    </source>
</evidence>
<keyword evidence="9" id="KW-1185">Reference proteome</keyword>
<comment type="subcellular location">
    <subcellularLocation>
        <location evidence="6">Cell membrane</location>
        <topology evidence="6">Multi-pass membrane protein</topology>
    </subcellularLocation>
    <subcellularLocation>
        <location evidence="1">Membrane</location>
        <topology evidence="1">Multi-pass membrane protein</topology>
    </subcellularLocation>
</comment>
<comment type="similarity">
    <text evidence="2 6">Belongs to the ABC-3 integral membrane protein family.</text>
</comment>